<organism evidence="3 4">
    <name type="scientific">Vreelandella subterranea</name>
    <dbReference type="NCBI Taxonomy" id="416874"/>
    <lineage>
        <taxon>Bacteria</taxon>
        <taxon>Pseudomonadati</taxon>
        <taxon>Pseudomonadota</taxon>
        <taxon>Gammaproteobacteria</taxon>
        <taxon>Oceanospirillales</taxon>
        <taxon>Halomonadaceae</taxon>
        <taxon>Vreelandella</taxon>
    </lineage>
</organism>
<evidence type="ECO:0000256" key="2">
    <source>
        <dbReference type="SAM" id="SignalP"/>
    </source>
</evidence>
<keyword evidence="4" id="KW-1185">Reference proteome</keyword>
<keyword evidence="2" id="KW-0732">Signal</keyword>
<accession>A0A1H9QQR7</accession>
<dbReference type="InterPro" id="IPR016866">
    <property type="entry name" value="UCP028069"/>
</dbReference>
<dbReference type="Proteomes" id="UP000198505">
    <property type="component" value="Unassembled WGS sequence"/>
</dbReference>
<protein>
    <recommendedName>
        <fullName evidence="5">DUF3450 domain-containing protein</fullName>
    </recommendedName>
</protein>
<evidence type="ECO:0000313" key="4">
    <source>
        <dbReference type="Proteomes" id="UP000198505"/>
    </source>
</evidence>
<proteinExistence type="predicted"/>
<dbReference type="RefSeq" id="WP_092825202.1">
    <property type="nucleotide sequence ID" value="NZ_FOGS01000002.1"/>
</dbReference>
<sequence>MLNKPFFALRSCWLACMLASGSLMASDETLEQASQGIDAQQLQAELQEQIDSADEQTRAALQELRELERDTRQLESQNASLTGRLAEEAERQARLTAALDTLADTRAALPDIEQSMQAQLTQWIERDLPFLKEQRLARIETLQNDEGAEPAEQIESMLDIWRTELDYGREMDTWRGRLSLADDQRLEVDFLRIGRIGFYYLTPDGRQGGVWNAEDGEWQSLNSAHVQAVRDGLRMAEDQRAPDILTLPLSITVSADQGEQP</sequence>
<dbReference type="STRING" id="416874.SAMN04487958_10254"/>
<feature type="signal peptide" evidence="2">
    <location>
        <begin position="1"/>
        <end position="25"/>
    </location>
</feature>
<evidence type="ECO:0008006" key="5">
    <source>
        <dbReference type="Google" id="ProtNLM"/>
    </source>
</evidence>
<reference evidence="4" key="1">
    <citation type="submission" date="2016-10" db="EMBL/GenBank/DDBJ databases">
        <authorList>
            <person name="Varghese N."/>
            <person name="Submissions S."/>
        </authorList>
    </citation>
    <scope>NUCLEOTIDE SEQUENCE [LARGE SCALE GENOMIC DNA]</scope>
    <source>
        <strain evidence="4">CGMCC 1.6495</strain>
    </source>
</reference>
<evidence type="ECO:0000313" key="3">
    <source>
        <dbReference type="EMBL" id="SER62792.1"/>
    </source>
</evidence>
<evidence type="ECO:0000256" key="1">
    <source>
        <dbReference type="SAM" id="Coils"/>
    </source>
</evidence>
<feature type="coiled-coil region" evidence="1">
    <location>
        <begin position="39"/>
        <end position="84"/>
    </location>
</feature>
<gene>
    <name evidence="3" type="ORF">SAMN04487958_10254</name>
</gene>
<dbReference type="AlphaFoldDB" id="A0A1H9QQR7"/>
<name>A0A1H9QQR7_9GAMM</name>
<feature type="chain" id="PRO_5011548689" description="DUF3450 domain-containing protein" evidence="2">
    <location>
        <begin position="26"/>
        <end position="261"/>
    </location>
</feature>
<dbReference type="EMBL" id="FOGS01000002">
    <property type="protein sequence ID" value="SER62792.1"/>
    <property type="molecule type" value="Genomic_DNA"/>
</dbReference>
<dbReference type="Pfam" id="PF11932">
    <property type="entry name" value="DUF3450"/>
    <property type="match status" value="1"/>
</dbReference>
<keyword evidence="1" id="KW-0175">Coiled coil</keyword>